<name>A0A109XXG1_ALCXX</name>
<gene>
    <name evidence="2" type="ORF">AL504_21920</name>
</gene>
<dbReference type="EMBL" id="CP014060">
    <property type="protein sequence ID" value="AMG38450.1"/>
    <property type="molecule type" value="Genomic_DNA"/>
</dbReference>
<organism evidence="2 3">
    <name type="scientific">Alcaligenes xylosoxydans xylosoxydans</name>
    <name type="common">Achromobacter xylosoxidans</name>
    <dbReference type="NCBI Taxonomy" id="85698"/>
    <lineage>
        <taxon>Bacteria</taxon>
        <taxon>Pseudomonadati</taxon>
        <taxon>Pseudomonadota</taxon>
        <taxon>Betaproteobacteria</taxon>
        <taxon>Burkholderiales</taxon>
        <taxon>Alcaligenaceae</taxon>
        <taxon>Achromobacter</taxon>
    </lineage>
</organism>
<feature type="region of interest" description="Disordered" evidence="1">
    <location>
        <begin position="138"/>
        <end position="157"/>
    </location>
</feature>
<dbReference type="Gene3D" id="3.30.2220.20">
    <property type="entry name" value="Phage tail assembly chaperone gp13-like"/>
    <property type="match status" value="1"/>
</dbReference>
<dbReference type="Proteomes" id="UP000060602">
    <property type="component" value="Chromosome"/>
</dbReference>
<sequence length="157" mass="16559">MTDTSINSSARAAGLRGLAVDPLAGFAHETVTVPQWQDARVIVRAPSAGDHLFHIRAIWAAAGVVPGEDNEVVRAKLDAPGVDYTHASASLLVRTLFEQTEQGPRRVFGDEDVAVVAAAYGLAHATLVAKAIELGNLGEGAPERAKKPSRKRQTSVS</sequence>
<feature type="compositionally biased region" description="Basic residues" evidence="1">
    <location>
        <begin position="147"/>
        <end position="157"/>
    </location>
</feature>
<dbReference type="InterPro" id="IPR010411">
    <property type="entry name" value="TAC_Gp13-like"/>
</dbReference>
<reference evidence="3" key="1">
    <citation type="submission" date="2015-12" db="EMBL/GenBank/DDBJ databases">
        <title>FDA dAtabase for Regulatory Grade micrObial Sequences (FDA-ARGOS): Supporting development and validation of Infectious Disease Dx tests.</title>
        <authorList>
            <person name="Case J."/>
            <person name="Tallon L."/>
            <person name="Sadzewicz L."/>
            <person name="Sengamalay N."/>
            <person name="Ott S."/>
            <person name="Godinez A."/>
            <person name="Nagaraj S."/>
            <person name="Nadendla S."/>
            <person name="Sichtig H."/>
        </authorList>
    </citation>
    <scope>NUCLEOTIDE SEQUENCE [LARGE SCALE GENOMIC DNA]</scope>
    <source>
        <strain evidence="3">FDAARGOS_147</strain>
    </source>
</reference>
<dbReference type="RefSeq" id="WP_006391597.1">
    <property type="nucleotide sequence ID" value="NZ_CP014060.2"/>
</dbReference>
<dbReference type="Pfam" id="PF06222">
    <property type="entry name" value="Phage_TAC_1"/>
    <property type="match status" value="1"/>
</dbReference>
<dbReference type="InterPro" id="IPR038556">
    <property type="entry name" value="TAC_Gp13-like_sf"/>
</dbReference>
<evidence type="ECO:0000313" key="3">
    <source>
        <dbReference type="Proteomes" id="UP000060602"/>
    </source>
</evidence>
<accession>A0A109XXG1</accession>
<evidence type="ECO:0000256" key="1">
    <source>
        <dbReference type="SAM" id="MobiDB-lite"/>
    </source>
</evidence>
<proteinExistence type="predicted"/>
<protein>
    <submittedName>
        <fullName evidence="2">Phage tail protein</fullName>
    </submittedName>
</protein>
<evidence type="ECO:0000313" key="2">
    <source>
        <dbReference type="EMBL" id="AMG38450.1"/>
    </source>
</evidence>
<dbReference type="AlphaFoldDB" id="A0A109XXG1"/>